<dbReference type="EMBL" id="LR797023">
    <property type="protein sequence ID" value="CAB4180846.1"/>
    <property type="molecule type" value="Genomic_DNA"/>
</dbReference>
<protein>
    <submittedName>
        <fullName evidence="2">Uncharacterized protein</fullName>
    </submittedName>
</protein>
<reference evidence="2" key="1">
    <citation type="submission" date="2020-05" db="EMBL/GenBank/DDBJ databases">
        <authorList>
            <person name="Chiriac C."/>
            <person name="Salcher M."/>
            <person name="Ghai R."/>
            <person name="Kavagutti S V."/>
        </authorList>
    </citation>
    <scope>NUCLEOTIDE SEQUENCE</scope>
</reference>
<proteinExistence type="predicted"/>
<dbReference type="EMBL" id="LR796540">
    <property type="protein sequence ID" value="CAB4150251.1"/>
    <property type="molecule type" value="Genomic_DNA"/>
</dbReference>
<gene>
    <name evidence="2" type="ORF">UFOVP1063_20</name>
    <name evidence="3" type="ORF">UFOVP1285_16</name>
    <name evidence="4" type="ORF">UFOVP1405_1</name>
    <name evidence="5" type="ORF">UFOVP1513_3</name>
    <name evidence="1" type="ORF">UFOVP563_14</name>
</gene>
<name>A0A6J5QEQ1_9CAUD</name>
<organism evidence="2">
    <name type="scientific">uncultured Caudovirales phage</name>
    <dbReference type="NCBI Taxonomy" id="2100421"/>
    <lineage>
        <taxon>Viruses</taxon>
        <taxon>Duplodnaviria</taxon>
        <taxon>Heunggongvirae</taxon>
        <taxon>Uroviricota</taxon>
        <taxon>Caudoviricetes</taxon>
        <taxon>Peduoviridae</taxon>
        <taxon>Maltschvirus</taxon>
        <taxon>Maltschvirus maltsch</taxon>
    </lineage>
</organism>
<dbReference type="EMBL" id="LR797236">
    <property type="protein sequence ID" value="CAB4195195.1"/>
    <property type="molecule type" value="Genomic_DNA"/>
</dbReference>
<accession>A0A6J5QEQ1</accession>
<evidence type="ECO:0000313" key="1">
    <source>
        <dbReference type="EMBL" id="CAB4150251.1"/>
    </source>
</evidence>
<evidence type="ECO:0000313" key="3">
    <source>
        <dbReference type="EMBL" id="CAB4195195.1"/>
    </source>
</evidence>
<evidence type="ECO:0000313" key="5">
    <source>
        <dbReference type="EMBL" id="CAB5226573.1"/>
    </source>
</evidence>
<evidence type="ECO:0000313" key="4">
    <source>
        <dbReference type="EMBL" id="CAB4204923.1"/>
    </source>
</evidence>
<dbReference type="EMBL" id="LR797353">
    <property type="protein sequence ID" value="CAB4204923.1"/>
    <property type="molecule type" value="Genomic_DNA"/>
</dbReference>
<evidence type="ECO:0000313" key="2">
    <source>
        <dbReference type="EMBL" id="CAB4180846.1"/>
    </source>
</evidence>
<dbReference type="EMBL" id="LR798367">
    <property type="protein sequence ID" value="CAB5226573.1"/>
    <property type="molecule type" value="Genomic_DNA"/>
</dbReference>
<sequence>MAKKYCWNGTGTQRTYTKDKTLHESIAQDAEAIGSEWAVAKYFNLAFDPFEEKGKEKADVGKGIEVRWTKYSEGQLIVHEYDRSTDIAVLVTGNSSTAYNIVGWIPIAIAKRDKYRHSRQPNWWVSQPNLQPIENLVRSNYGTDAI</sequence>